<feature type="domain" description="Helicase ATP-binding" evidence="6">
    <location>
        <begin position="12"/>
        <end position="296"/>
    </location>
</feature>
<name>A0A2U8FS93_9BURK</name>
<feature type="compositionally biased region" description="Basic and acidic residues" evidence="5">
    <location>
        <begin position="404"/>
        <end position="415"/>
    </location>
</feature>
<dbReference type="AlphaFoldDB" id="A0A2U8FS93"/>
<proteinExistence type="inferred from homology"/>
<evidence type="ECO:0000256" key="3">
    <source>
        <dbReference type="ARBA" id="ARBA00022840"/>
    </source>
</evidence>
<dbReference type="PROSITE" id="PS51193">
    <property type="entry name" value="HELICASE_ATP_BIND_2"/>
    <property type="match status" value="1"/>
</dbReference>
<dbReference type="PANTHER" id="PTHR11472:SF34">
    <property type="entry name" value="REGULATOR OF TELOMERE ELONGATION HELICASE 1"/>
    <property type="match status" value="1"/>
</dbReference>
<evidence type="ECO:0000256" key="4">
    <source>
        <dbReference type="ARBA" id="ARBA00038058"/>
    </source>
</evidence>
<evidence type="ECO:0000313" key="7">
    <source>
        <dbReference type="EMBL" id="AWI53889.1"/>
    </source>
</evidence>
<protein>
    <submittedName>
        <fullName evidence="7">Helicase</fullName>
    </submittedName>
</protein>
<dbReference type="SMART" id="SM00491">
    <property type="entry name" value="HELICc2"/>
    <property type="match status" value="1"/>
</dbReference>
<feature type="region of interest" description="Disordered" evidence="5">
    <location>
        <begin position="456"/>
        <end position="479"/>
    </location>
</feature>
<dbReference type="InterPro" id="IPR006555">
    <property type="entry name" value="ATP-dep_Helicase_C"/>
</dbReference>
<keyword evidence="8" id="KW-1185">Reference proteome</keyword>
<dbReference type="EMBL" id="CP029210">
    <property type="protein sequence ID" value="AWI53889.1"/>
    <property type="molecule type" value="Genomic_DNA"/>
</dbReference>
<dbReference type="GO" id="GO:0003678">
    <property type="term" value="F:DNA helicase activity"/>
    <property type="evidence" value="ECO:0007669"/>
    <property type="project" value="TreeGrafter"/>
</dbReference>
<dbReference type="Gene3D" id="3.40.50.300">
    <property type="entry name" value="P-loop containing nucleotide triphosphate hydrolases"/>
    <property type="match status" value="2"/>
</dbReference>
<dbReference type="GO" id="GO:0006281">
    <property type="term" value="P:DNA repair"/>
    <property type="evidence" value="ECO:0007669"/>
    <property type="project" value="TreeGrafter"/>
</dbReference>
<dbReference type="GO" id="GO:0005524">
    <property type="term" value="F:ATP binding"/>
    <property type="evidence" value="ECO:0007669"/>
    <property type="project" value="UniProtKB-KW"/>
</dbReference>
<dbReference type="SUPFAM" id="SSF52540">
    <property type="entry name" value="P-loop containing nucleoside triphosphate hydrolases"/>
    <property type="match status" value="2"/>
</dbReference>
<keyword evidence="7" id="KW-0347">Helicase</keyword>
<evidence type="ECO:0000256" key="2">
    <source>
        <dbReference type="ARBA" id="ARBA00022801"/>
    </source>
</evidence>
<dbReference type="PANTHER" id="PTHR11472">
    <property type="entry name" value="DNA REPAIR DEAD HELICASE RAD3/XP-D SUBFAMILY MEMBER"/>
    <property type="match status" value="1"/>
</dbReference>
<evidence type="ECO:0000256" key="5">
    <source>
        <dbReference type="SAM" id="MobiDB-lite"/>
    </source>
</evidence>
<feature type="region of interest" description="Disordered" evidence="5">
    <location>
        <begin position="393"/>
        <end position="415"/>
    </location>
</feature>
<dbReference type="Proteomes" id="UP000244892">
    <property type="component" value="Chromosome"/>
</dbReference>
<dbReference type="GO" id="GO:0003676">
    <property type="term" value="F:nucleic acid binding"/>
    <property type="evidence" value="ECO:0007669"/>
    <property type="project" value="InterPro"/>
</dbReference>
<dbReference type="Pfam" id="PF13307">
    <property type="entry name" value="Helicase_C_2"/>
    <property type="match status" value="1"/>
</dbReference>
<dbReference type="InterPro" id="IPR027417">
    <property type="entry name" value="P-loop_NTPase"/>
</dbReference>
<keyword evidence="1" id="KW-0547">Nucleotide-binding</keyword>
<gene>
    <name evidence="7" type="ORF">DEH84_10955</name>
</gene>
<sequence>MDLPTLFSESGPLARAFDGYCKRQEQIEMAQAIQQAIREARTVVLEAGTGVGKTAAYLVPSLLEGGKVIVSTGTKALQDQLYYRDLPAVRDALAVPIKVALLKGRSNYLCWHHLDRANQDATLLSSRQEVRDLGIVNRFIHLTPTGDKAECTQVPEHATIWARVTSTRETCLGSDCKHHAECFVVKARREAQDADVVVVNHHLFFADLMLREEGVPELLPNAQTIVFDEAHQLPDTATLFFGQSVSTAQLLDLLRDTLATGQAQARDAANWNDVLAPLDRSTRDLRLCFGPQTQRMSQAQLGESHLLFPAIEEVRGALREVREVLDAAADRSPDLAQLHRRADELLQRLCAWGGPDNPAEPVLCWVDVGTHGVQLHRTPISVADVFRRQRLGLDTDEREDDETADRADALPDDPDHAAELDALFDKADARAEPGAQPEDDSLDELDDLQALMAGSEAVETAPSTTPAASSASTERAPTTVPRKAWVFTSATLAVRNDFHHFTEALGLEDAHCQAWSSPYDYPNQAMLYVPHSLPQPSDPGHTDAVVDAALPLIRANQGRAFLLCTSLRAVARATERLRQLLADAGDPYPVLQQGDAPRPTLLDDFRKAGNAVLVGSHSFWEGIDVKGDALTLVIIDKLPFAPPDDPVLAKRLELLQQQGGNPFMSHQVPQAIIALKQGAGRLIRSERDHGVLMICDTRLIDKPYGRRIWQSLPPMRRSRVQQEAIDFLLSLKDQAVT</sequence>
<dbReference type="InterPro" id="IPR014013">
    <property type="entry name" value="Helic_SF1/SF2_ATP-bd_DinG/Rad3"/>
</dbReference>
<reference evidence="7 8" key="1">
    <citation type="submission" date="2018-05" db="EMBL/GenBank/DDBJ databases">
        <title>complete genome sequence of Aquabacterium olei NBRC 110486.</title>
        <authorList>
            <person name="Tang B."/>
            <person name="Chang J."/>
            <person name="Zhang L."/>
            <person name="Yang H."/>
        </authorList>
    </citation>
    <scope>NUCLEOTIDE SEQUENCE [LARGE SCALE GENOMIC DNA]</scope>
    <source>
        <strain evidence="7 8">NBRC 110486</strain>
    </source>
</reference>
<keyword evidence="2" id="KW-0378">Hydrolase</keyword>
<evidence type="ECO:0000256" key="1">
    <source>
        <dbReference type="ARBA" id="ARBA00022741"/>
    </source>
</evidence>
<evidence type="ECO:0000313" key="8">
    <source>
        <dbReference type="Proteomes" id="UP000244892"/>
    </source>
</evidence>
<dbReference type="OrthoDB" id="9805194at2"/>
<accession>A0A2U8FS93</accession>
<keyword evidence="3" id="KW-0067">ATP-binding</keyword>
<dbReference type="Pfam" id="PF00270">
    <property type="entry name" value="DEAD"/>
    <property type="match status" value="1"/>
</dbReference>
<dbReference type="InterPro" id="IPR045028">
    <property type="entry name" value="DinG/Rad3-like"/>
</dbReference>
<comment type="similarity">
    <text evidence="4">Belongs to the helicase family. DinG subfamily.</text>
</comment>
<dbReference type="KEGG" id="aon:DEH84_10955"/>
<dbReference type="InterPro" id="IPR011545">
    <property type="entry name" value="DEAD/DEAH_box_helicase_dom"/>
</dbReference>
<dbReference type="RefSeq" id="WP_109036886.1">
    <property type="nucleotide sequence ID" value="NZ_CP029210.1"/>
</dbReference>
<evidence type="ECO:0000259" key="6">
    <source>
        <dbReference type="PROSITE" id="PS51193"/>
    </source>
</evidence>
<organism evidence="7 8">
    <name type="scientific">Aquabacterium olei</name>
    <dbReference type="NCBI Taxonomy" id="1296669"/>
    <lineage>
        <taxon>Bacteria</taxon>
        <taxon>Pseudomonadati</taxon>
        <taxon>Pseudomonadota</taxon>
        <taxon>Betaproteobacteria</taxon>
        <taxon>Burkholderiales</taxon>
        <taxon>Aquabacterium</taxon>
    </lineage>
</organism>
<dbReference type="GO" id="GO:0016818">
    <property type="term" value="F:hydrolase activity, acting on acid anhydrides, in phosphorus-containing anhydrides"/>
    <property type="evidence" value="ECO:0007669"/>
    <property type="project" value="InterPro"/>
</dbReference>